<sequence>MVASYMKKKSKLTYAERVIGALSQIQREHKKHAVHTATLRAQIRKNAQDNKDKLGPQWSNWVSRALTKLEDQGVLVPAGTGNVTFSADAKKDLTAGRRESQAHPTLSQAGGYAPEELIWKQVAQADYTRGVKRQRRRSSAAQVRYEGEEDEEEMQPQSASISTRRRSTGVQKRARRQSSGKALSKMTKAELQAELRNAQAKQADPVITARLQDELDETRKQLAEAQEQLSSPARGNVMGSQPRTPEPTSASVPQTVAHHTARRGLLFGITRTESGSIINQYSKQPTPAPSSPGGHDFDMEDDLPPSAFGDVFTGPHGLATPSSSIPYKDHGHSRPSPPEADEMNHDIGSPLTPLQTERELEAEDENSTHIRRLAELQDQLREKSEQLSSKDATLASQQDRVLALEQAVADLEASCADKDTTVIGVRSLLRDSEALASTLRSDLVAQQGRHDTEFGELRGSIASYQTDLELAKKTHATALQELETERAAAATLAQEKIALQESYDTVQAAVTSLRAELEGSHVSVEGLTTRCVDLEARLVQADLHRAELTERLETLQSELHDVSTARTDISLEMEIAKGQLVDANATLTSLREELSTATQELVLGKTTAAALEVQIASLQELRTSDVATLEDLRNKAVNFETKADSLQNDLEDAMARVADLSSQVQDGQAREAELEKARAEALQQQKTLDTKLTYARNRVSELELTSDELAHRLQVREGELSSVRTDLQEKVSQASVLQADLLSTQEAYKRLEQTLSEKTEALETLHSQVTSLTTTETDLRKALELQSGQHVAEKAEFVSQISHLKSSVESLKTQVEASAVAVEDAHSAREAIDIELKAAQAHLESGRGDLVSAQDQISSLTRTIDDAHLQATRAAKEIEQLRLAREQDEKNILKMQEIFSGLRESQMKSLNEAEARWRRSSLFL</sequence>
<keyword evidence="4" id="KW-1185">Reference proteome</keyword>
<feature type="compositionally biased region" description="Basic residues" evidence="2">
    <location>
        <begin position="163"/>
        <end position="178"/>
    </location>
</feature>
<feature type="compositionally biased region" description="Polar residues" evidence="2">
    <location>
        <begin position="227"/>
        <end position="254"/>
    </location>
</feature>
<name>A0A4R0RF86_9APHY</name>
<feature type="coiled-coil region" evidence="1">
    <location>
        <begin position="629"/>
        <end position="684"/>
    </location>
</feature>
<reference evidence="3 4" key="1">
    <citation type="submission" date="2018-11" db="EMBL/GenBank/DDBJ databases">
        <title>Genome assembly of Steccherinum ochraceum LE-BIN_3174, the white-rot fungus of the Steccherinaceae family (The Residual Polyporoid clade, Polyporales, Basidiomycota).</title>
        <authorList>
            <person name="Fedorova T.V."/>
            <person name="Glazunova O.A."/>
            <person name="Landesman E.O."/>
            <person name="Moiseenko K.V."/>
            <person name="Psurtseva N.V."/>
            <person name="Savinova O.S."/>
            <person name="Shakhova N.V."/>
            <person name="Tyazhelova T.V."/>
            <person name="Vasina D.V."/>
        </authorList>
    </citation>
    <scope>NUCLEOTIDE SEQUENCE [LARGE SCALE GENOMIC DNA]</scope>
    <source>
        <strain evidence="3 4">LE-BIN_3174</strain>
    </source>
</reference>
<accession>A0A4R0RF86</accession>
<feature type="coiled-coil region" evidence="1">
    <location>
        <begin position="538"/>
        <end position="600"/>
    </location>
</feature>
<proteinExistence type="predicted"/>
<evidence type="ECO:0000256" key="1">
    <source>
        <dbReference type="SAM" id="Coils"/>
    </source>
</evidence>
<keyword evidence="1" id="KW-0175">Coiled coil</keyword>
<dbReference type="Proteomes" id="UP000292702">
    <property type="component" value="Unassembled WGS sequence"/>
</dbReference>
<evidence type="ECO:0000313" key="4">
    <source>
        <dbReference type="Proteomes" id="UP000292702"/>
    </source>
</evidence>
<feature type="coiled-coil region" evidence="1">
    <location>
        <begin position="734"/>
        <end position="768"/>
    </location>
</feature>
<dbReference type="AlphaFoldDB" id="A0A4R0RF86"/>
<feature type="region of interest" description="Disordered" evidence="2">
    <location>
        <begin position="279"/>
        <end position="351"/>
    </location>
</feature>
<dbReference type="PANTHER" id="PTHR23159:SF31">
    <property type="entry name" value="CENTROSOME-ASSOCIATED PROTEIN CEP250 ISOFORM X1"/>
    <property type="match status" value="1"/>
</dbReference>
<feature type="coiled-coil region" evidence="1">
    <location>
        <begin position="359"/>
        <end position="414"/>
    </location>
</feature>
<dbReference type="PANTHER" id="PTHR23159">
    <property type="entry name" value="CENTROSOMAL PROTEIN 2"/>
    <property type="match status" value="1"/>
</dbReference>
<dbReference type="EMBL" id="RWJN01000184">
    <property type="protein sequence ID" value="TCD65383.1"/>
    <property type="molecule type" value="Genomic_DNA"/>
</dbReference>
<evidence type="ECO:0000313" key="3">
    <source>
        <dbReference type="EMBL" id="TCD65383.1"/>
    </source>
</evidence>
<dbReference type="SUPFAM" id="SSF57997">
    <property type="entry name" value="Tropomyosin"/>
    <property type="match status" value="1"/>
</dbReference>
<comment type="caution">
    <text evidence="3">The sequence shown here is derived from an EMBL/GenBank/DDBJ whole genome shotgun (WGS) entry which is preliminary data.</text>
</comment>
<protein>
    <submittedName>
        <fullName evidence="3">Uncharacterized protein</fullName>
    </submittedName>
</protein>
<dbReference type="Gene3D" id="1.10.287.1490">
    <property type="match status" value="2"/>
</dbReference>
<dbReference type="OrthoDB" id="2802198at2759"/>
<gene>
    <name evidence="3" type="ORF">EIP91_002747</name>
</gene>
<feature type="region of interest" description="Disordered" evidence="2">
    <location>
        <begin position="221"/>
        <end position="256"/>
    </location>
</feature>
<organism evidence="3 4">
    <name type="scientific">Steccherinum ochraceum</name>
    <dbReference type="NCBI Taxonomy" id="92696"/>
    <lineage>
        <taxon>Eukaryota</taxon>
        <taxon>Fungi</taxon>
        <taxon>Dikarya</taxon>
        <taxon>Basidiomycota</taxon>
        <taxon>Agaricomycotina</taxon>
        <taxon>Agaricomycetes</taxon>
        <taxon>Polyporales</taxon>
        <taxon>Steccherinaceae</taxon>
        <taxon>Steccherinum</taxon>
    </lineage>
</organism>
<dbReference type="STRING" id="92696.A0A4R0RF86"/>
<feature type="region of interest" description="Disordered" evidence="2">
    <location>
        <begin position="128"/>
        <end position="184"/>
    </location>
</feature>
<feature type="coiled-coil region" evidence="1">
    <location>
        <begin position="864"/>
        <end position="898"/>
    </location>
</feature>
<evidence type="ECO:0000256" key="2">
    <source>
        <dbReference type="SAM" id="MobiDB-lite"/>
    </source>
</evidence>